<reference evidence="1 2" key="1">
    <citation type="submission" date="2021-11" db="EMBL/GenBank/DDBJ databases">
        <title>Draft genome sequence of Actinomycetospora sp. SF1 isolated from the rhizosphere soil.</title>
        <authorList>
            <person name="Duangmal K."/>
            <person name="Chantavorakit T."/>
        </authorList>
    </citation>
    <scope>NUCLEOTIDE SEQUENCE [LARGE SCALE GENOMIC DNA]</scope>
    <source>
        <strain evidence="1 2">TBRC 5722</strain>
    </source>
</reference>
<dbReference type="RefSeq" id="WP_230732159.1">
    <property type="nucleotide sequence ID" value="NZ_JAJNDB010000001.1"/>
</dbReference>
<proteinExistence type="predicted"/>
<comment type="caution">
    <text evidence="1">The sequence shown here is derived from an EMBL/GenBank/DDBJ whole genome shotgun (WGS) entry which is preliminary data.</text>
</comment>
<keyword evidence="2" id="KW-1185">Reference proteome</keyword>
<name>A0ABS8P9J1_9PSEU</name>
<protein>
    <submittedName>
        <fullName evidence="1">Uncharacterized protein</fullName>
    </submittedName>
</protein>
<evidence type="ECO:0000313" key="2">
    <source>
        <dbReference type="Proteomes" id="UP001199469"/>
    </source>
</evidence>
<gene>
    <name evidence="1" type="ORF">LQ327_09905</name>
</gene>
<organism evidence="1 2">
    <name type="scientific">Actinomycetospora endophytica</name>
    <dbReference type="NCBI Taxonomy" id="2291215"/>
    <lineage>
        <taxon>Bacteria</taxon>
        <taxon>Bacillati</taxon>
        <taxon>Actinomycetota</taxon>
        <taxon>Actinomycetes</taxon>
        <taxon>Pseudonocardiales</taxon>
        <taxon>Pseudonocardiaceae</taxon>
        <taxon>Actinomycetospora</taxon>
    </lineage>
</organism>
<accession>A0ABS8P9J1</accession>
<dbReference type="EMBL" id="JAJNDB010000001">
    <property type="protein sequence ID" value="MCD2193689.1"/>
    <property type="molecule type" value="Genomic_DNA"/>
</dbReference>
<dbReference type="Proteomes" id="UP001199469">
    <property type="component" value="Unassembled WGS sequence"/>
</dbReference>
<evidence type="ECO:0000313" key="1">
    <source>
        <dbReference type="EMBL" id="MCD2193689.1"/>
    </source>
</evidence>
<sequence length="71" mass="7720">MTVGEQSTTAADRSRCRIAAAHAQALQPGALGELIERELRAWADFGYQFDGDRLVPQLADEILHAASRPAQ</sequence>